<evidence type="ECO:0000259" key="2">
    <source>
        <dbReference type="Pfam" id="PF00171"/>
    </source>
</evidence>
<keyword evidence="1" id="KW-0560">Oxidoreductase</keyword>
<proteinExistence type="predicted"/>
<feature type="domain" description="Aldehyde dehydrogenase" evidence="2">
    <location>
        <begin position="2"/>
        <end position="183"/>
    </location>
</feature>
<dbReference type="Pfam" id="PF00171">
    <property type="entry name" value="Aldedh"/>
    <property type="match status" value="2"/>
</dbReference>
<dbReference type="InterPro" id="IPR047110">
    <property type="entry name" value="GABD/Sad-like"/>
</dbReference>
<dbReference type="Gene3D" id="3.40.605.10">
    <property type="entry name" value="Aldehyde Dehydrogenase, Chain A, domain 1"/>
    <property type="match status" value="1"/>
</dbReference>
<dbReference type="SUPFAM" id="SSF53720">
    <property type="entry name" value="ALDH-like"/>
    <property type="match status" value="1"/>
</dbReference>
<dbReference type="InterPro" id="IPR015590">
    <property type="entry name" value="Aldehyde_DH_dom"/>
</dbReference>
<dbReference type="Proteomes" id="UP001595867">
    <property type="component" value="Unassembled WGS sequence"/>
</dbReference>
<dbReference type="InterPro" id="IPR016162">
    <property type="entry name" value="Ald_DH_N"/>
</dbReference>
<sequence length="324" mass="33321">MIRTCDPATGAPLAVYLEHTSTERAAMITAAARAQRGWQEMAVDERGAALHAAAALLTARTDDYAELITREMGKPIAYARAEVSECAAILRRHAGQPPSTPIGPVLAVTSWMNPFQQVLCLSAPELMAGAAVLVQPAPNVTGCALALEQLLTDAGCPAGVFAAVLASESIADDLAADPRISRVVGGDAAAVPVGSCPADDVPDAVAAALRGLAVPHLVVTGPVPGRAIVETVARLRVGDPFDPETDIGPLALPDLVHDLDQQVAGLIAAGARLVTGGRRVDRAGWYYAPTVLVFPDGVAPPAELPPGPVVIIRPGRPGEGRAAR</sequence>
<keyword evidence="4" id="KW-1185">Reference proteome</keyword>
<name>A0ABV8IH25_9ACTN</name>
<dbReference type="PANTHER" id="PTHR43217:SF1">
    <property type="entry name" value="SUCCINATE SEMIALDEHYDE DEHYDROGENASE [NAD(P)+] SAD"/>
    <property type="match status" value="1"/>
</dbReference>
<dbReference type="PANTHER" id="PTHR43217">
    <property type="entry name" value="SUCCINATE SEMIALDEHYDE DEHYDROGENASE [NAD(P)+] SAD"/>
    <property type="match status" value="1"/>
</dbReference>
<dbReference type="InterPro" id="IPR016163">
    <property type="entry name" value="Ald_DH_C"/>
</dbReference>
<dbReference type="InterPro" id="IPR016161">
    <property type="entry name" value="Ald_DH/histidinol_DH"/>
</dbReference>
<dbReference type="Gene3D" id="3.40.309.10">
    <property type="entry name" value="Aldehyde Dehydrogenase, Chain A, domain 2"/>
    <property type="match status" value="1"/>
</dbReference>
<reference evidence="4" key="1">
    <citation type="journal article" date="2019" name="Int. J. Syst. Evol. Microbiol.">
        <title>The Global Catalogue of Microorganisms (GCM) 10K type strain sequencing project: providing services to taxonomists for standard genome sequencing and annotation.</title>
        <authorList>
            <consortium name="The Broad Institute Genomics Platform"/>
            <consortium name="The Broad Institute Genome Sequencing Center for Infectious Disease"/>
            <person name="Wu L."/>
            <person name="Ma J."/>
        </authorList>
    </citation>
    <scope>NUCLEOTIDE SEQUENCE [LARGE SCALE GENOMIC DNA]</scope>
    <source>
        <strain evidence="4">TBRC 5832</strain>
    </source>
</reference>
<feature type="domain" description="Aldehyde dehydrogenase" evidence="2">
    <location>
        <begin position="227"/>
        <end position="293"/>
    </location>
</feature>
<dbReference type="EMBL" id="JBHSBL010000002">
    <property type="protein sequence ID" value="MFC4063528.1"/>
    <property type="molecule type" value="Genomic_DNA"/>
</dbReference>
<accession>A0ABV8IH25</accession>
<dbReference type="RefSeq" id="WP_378064535.1">
    <property type="nucleotide sequence ID" value="NZ_JBHSBL010000002.1"/>
</dbReference>
<organism evidence="3 4">
    <name type="scientific">Actinoplanes subglobosus</name>
    <dbReference type="NCBI Taxonomy" id="1547892"/>
    <lineage>
        <taxon>Bacteria</taxon>
        <taxon>Bacillati</taxon>
        <taxon>Actinomycetota</taxon>
        <taxon>Actinomycetes</taxon>
        <taxon>Micromonosporales</taxon>
        <taxon>Micromonosporaceae</taxon>
        <taxon>Actinoplanes</taxon>
    </lineage>
</organism>
<evidence type="ECO:0000313" key="3">
    <source>
        <dbReference type="EMBL" id="MFC4063528.1"/>
    </source>
</evidence>
<evidence type="ECO:0000256" key="1">
    <source>
        <dbReference type="ARBA" id="ARBA00023002"/>
    </source>
</evidence>
<comment type="caution">
    <text evidence="3">The sequence shown here is derived from an EMBL/GenBank/DDBJ whole genome shotgun (WGS) entry which is preliminary data.</text>
</comment>
<gene>
    <name evidence="3" type="ORF">ACFO0C_01195</name>
</gene>
<protein>
    <submittedName>
        <fullName evidence="3">Aldehyde dehydrogenase family protein</fullName>
    </submittedName>
</protein>
<evidence type="ECO:0000313" key="4">
    <source>
        <dbReference type="Proteomes" id="UP001595867"/>
    </source>
</evidence>